<dbReference type="Proteomes" id="UP000650533">
    <property type="component" value="Chromosome 3"/>
</dbReference>
<dbReference type="PANTHER" id="PTHR11937">
    <property type="entry name" value="ACTIN"/>
    <property type="match status" value="1"/>
</dbReference>
<dbReference type="InterPro" id="IPR004000">
    <property type="entry name" value="Actin"/>
</dbReference>
<sequence length="600" mass="64127">MSSAVPTTPTTTRVQSAHVLNSPHYTTTRRHSLYGTEDRIILDPGSRVWKVGFSGEGKPRDVFSVNDGEGLWNFNTMRPAAEREEFEKLIEQKIQDWLRKVFYNKLLVDPKARKIIIVEHPLLPLCVKNMFAKVLFQNLQVPSLSFAPSHVLALLAAGRITGLVIDCGHLETTVLPVFTSRPLFSLLCTTPLAGARLTTHLRALLLLHGTYIPPQSTLSGPATSIPEMQRAKRIPPSILTDALVETIKTRACFVGSPISPEDDQDQDVTMMDIVPTPSSASASDAGLYDTPPMSEVHTPLRTTASSTAGSVSGAASVSGAGSVSGVGPSRREEREIDPMAKHSRATDLRIAVGVGAGRGVVIIPGWVRERAAEALFTGGDVDERSVAETVLDCLRKVPVDLRKELISSLLVVGGTSMLPGFVSRLHAELKSLLSTSIANVETPPASDPPSPTTPTISTLPRIAVPPPLVSVGKRRARQPYDPYARLRPLAPHLAIINAPAGVGDGHQNSGKAPAFAPSALPWVGGSLAGSLKIGGEEIPREKYEEATLSMEEEVETVAAPGIVSGRREGYFLPDWTKGVMMVGAPNAAIIPPGTNMDTTT</sequence>
<proteinExistence type="inferred from homology"/>
<gene>
    <name evidence="3" type="ORF">RhiXN_02844</name>
</gene>
<dbReference type="GeneID" id="67025124"/>
<protein>
    <submittedName>
        <fullName evidence="3">Actin</fullName>
    </submittedName>
</protein>
<evidence type="ECO:0000256" key="2">
    <source>
        <dbReference type="SAM" id="MobiDB-lite"/>
    </source>
</evidence>
<feature type="compositionally biased region" description="Low complexity" evidence="2">
    <location>
        <begin position="303"/>
        <end position="327"/>
    </location>
</feature>
<evidence type="ECO:0000313" key="4">
    <source>
        <dbReference type="Proteomes" id="UP000650533"/>
    </source>
</evidence>
<dbReference type="CDD" id="cd10207">
    <property type="entry name" value="ASKHA_NBD_Arp10"/>
    <property type="match status" value="1"/>
</dbReference>
<dbReference type="Pfam" id="PF00022">
    <property type="entry name" value="Actin"/>
    <property type="match status" value="1"/>
</dbReference>
<evidence type="ECO:0000256" key="1">
    <source>
        <dbReference type="RuleBase" id="RU000487"/>
    </source>
</evidence>
<dbReference type="EMBL" id="CP059660">
    <property type="protein sequence ID" value="QRW17920.1"/>
    <property type="molecule type" value="Genomic_DNA"/>
</dbReference>
<evidence type="ECO:0000313" key="3">
    <source>
        <dbReference type="EMBL" id="QRW17920.1"/>
    </source>
</evidence>
<comment type="similarity">
    <text evidence="1">Belongs to the actin family.</text>
</comment>
<reference evidence="3" key="1">
    <citation type="submission" date="2020-05" db="EMBL/GenBank/DDBJ databases">
        <title>Evolutionary and genomic comparisons of hybrid uninucleate and nonhybrid Rhizoctonia fungi.</title>
        <authorList>
            <person name="Li C."/>
            <person name="Chen X."/>
        </authorList>
    </citation>
    <scope>NUCLEOTIDE SEQUENCE</scope>
    <source>
        <strain evidence="3">AG-1 IA</strain>
    </source>
</reference>
<feature type="region of interest" description="Disordered" evidence="2">
    <location>
        <begin position="303"/>
        <end position="332"/>
    </location>
</feature>
<dbReference type="SUPFAM" id="SSF53067">
    <property type="entry name" value="Actin-like ATPase domain"/>
    <property type="match status" value="2"/>
</dbReference>
<dbReference type="SMART" id="SM00268">
    <property type="entry name" value="ACTIN"/>
    <property type="match status" value="1"/>
</dbReference>
<accession>A0A8H8NR10</accession>
<dbReference type="KEGG" id="rsx:RhiXN_02844"/>
<feature type="region of interest" description="Disordered" evidence="2">
    <location>
        <begin position="440"/>
        <end position="461"/>
    </location>
</feature>
<name>A0A8H8NR10_9AGAM</name>
<organism evidence="3 4">
    <name type="scientific">Rhizoctonia solani</name>
    <dbReference type="NCBI Taxonomy" id="456999"/>
    <lineage>
        <taxon>Eukaryota</taxon>
        <taxon>Fungi</taxon>
        <taxon>Dikarya</taxon>
        <taxon>Basidiomycota</taxon>
        <taxon>Agaricomycotina</taxon>
        <taxon>Agaricomycetes</taxon>
        <taxon>Cantharellales</taxon>
        <taxon>Ceratobasidiaceae</taxon>
        <taxon>Rhizoctonia</taxon>
    </lineage>
</organism>
<dbReference type="InterPro" id="IPR043129">
    <property type="entry name" value="ATPase_NBD"/>
</dbReference>
<dbReference type="Gene3D" id="3.30.420.40">
    <property type="match status" value="2"/>
</dbReference>
<dbReference type="RefSeq" id="XP_043178157.1">
    <property type="nucleotide sequence ID" value="XM_043322661.1"/>
</dbReference>
<dbReference type="AlphaFoldDB" id="A0A8H8NR10"/>